<comment type="caution">
    <text evidence="6">The sequence shown here is derived from an EMBL/GenBank/DDBJ whole genome shotgun (WGS) entry which is preliminary data.</text>
</comment>
<dbReference type="InterPro" id="IPR010591">
    <property type="entry name" value="ATP11"/>
</dbReference>
<evidence type="ECO:0000313" key="6">
    <source>
        <dbReference type="EMBL" id="KAJ2689248.1"/>
    </source>
</evidence>
<organism evidence="6 7">
    <name type="scientific">Coemansia spiralis</name>
    <dbReference type="NCBI Taxonomy" id="417178"/>
    <lineage>
        <taxon>Eukaryota</taxon>
        <taxon>Fungi</taxon>
        <taxon>Fungi incertae sedis</taxon>
        <taxon>Zoopagomycota</taxon>
        <taxon>Kickxellomycotina</taxon>
        <taxon>Kickxellomycetes</taxon>
        <taxon>Kickxellales</taxon>
        <taxon>Kickxellaceae</taxon>
        <taxon>Coemansia</taxon>
    </lineage>
</organism>
<dbReference type="AlphaFoldDB" id="A0A9W8L6C8"/>
<keyword evidence="3" id="KW-0809">Transit peptide</keyword>
<feature type="region of interest" description="Disordered" evidence="5">
    <location>
        <begin position="72"/>
        <end position="109"/>
    </location>
</feature>
<accession>A0A9W8L6C8</accession>
<evidence type="ECO:0000256" key="3">
    <source>
        <dbReference type="ARBA" id="ARBA00022946"/>
    </source>
</evidence>
<comment type="subcellular location">
    <subcellularLocation>
        <location evidence="1">Mitochondrion</location>
    </subcellularLocation>
</comment>
<dbReference type="PANTHER" id="PTHR13126">
    <property type="entry name" value="CHAPERONE ATP11"/>
    <property type="match status" value="1"/>
</dbReference>
<dbReference type="OrthoDB" id="16535at2759"/>
<protein>
    <recommendedName>
        <fullName evidence="8">ATP synthase mitochondrial F1 complex assembly factor 1</fullName>
    </recommendedName>
</protein>
<evidence type="ECO:0000256" key="1">
    <source>
        <dbReference type="ARBA" id="ARBA00004173"/>
    </source>
</evidence>
<evidence type="ECO:0000313" key="7">
    <source>
        <dbReference type="Proteomes" id="UP001151516"/>
    </source>
</evidence>
<dbReference type="GO" id="GO:0005739">
    <property type="term" value="C:mitochondrion"/>
    <property type="evidence" value="ECO:0007669"/>
    <property type="project" value="UniProtKB-SubCell"/>
</dbReference>
<proteinExistence type="inferred from homology"/>
<feature type="compositionally biased region" description="Polar residues" evidence="5">
    <location>
        <begin position="90"/>
        <end position="103"/>
    </location>
</feature>
<evidence type="ECO:0008006" key="8">
    <source>
        <dbReference type="Google" id="ProtNLM"/>
    </source>
</evidence>
<comment type="similarity">
    <text evidence="2">Belongs to the ATP11 family.</text>
</comment>
<dbReference type="GO" id="GO:0033615">
    <property type="term" value="P:mitochondrial proton-transporting ATP synthase complex assembly"/>
    <property type="evidence" value="ECO:0007669"/>
    <property type="project" value="TreeGrafter"/>
</dbReference>
<evidence type="ECO:0000256" key="2">
    <source>
        <dbReference type="ARBA" id="ARBA00009116"/>
    </source>
</evidence>
<evidence type="ECO:0000256" key="5">
    <source>
        <dbReference type="SAM" id="MobiDB-lite"/>
    </source>
</evidence>
<dbReference type="PANTHER" id="PTHR13126:SF0">
    <property type="entry name" value="ATP SYNTHASE MITOCHONDRIAL F1 COMPLEX ASSEMBLY FACTOR 1"/>
    <property type="match status" value="1"/>
</dbReference>
<keyword evidence="7" id="KW-1185">Reference proteome</keyword>
<dbReference type="EMBL" id="JANBTX010000028">
    <property type="protein sequence ID" value="KAJ2689248.1"/>
    <property type="molecule type" value="Genomic_DNA"/>
</dbReference>
<dbReference type="Proteomes" id="UP001151516">
    <property type="component" value="Unassembled WGS sequence"/>
</dbReference>
<keyword evidence="4" id="KW-0496">Mitochondrion</keyword>
<dbReference type="Pfam" id="PF06644">
    <property type="entry name" value="ATP11"/>
    <property type="match status" value="1"/>
</dbReference>
<name>A0A9W8L6C8_9FUNG</name>
<sequence length="284" mass="31493">MSGVIRRRILGSVGAAGSKRAASHVSPLTMSWLLGAAKQMSHVPNYEEKYRAKLQQRAREQGCATIAELKQNLATGSTPRATPPAESKASGKQESTPPKKSPSNLPPTVKSLDQIMRLDLLMERAGPETGELWTSYHAGKPGVVSAAIPADTYRRLQETAKANPLFVLPLPRADQGVEFFLLQFDYHQVHFTSLAEYKVHTVQSRPVLTLTHYTDLMDRGIVLMRGELDPENRTFDVENAQLLALLMQLFYVSGGPQKRALLETFNHRPAEFDYAQLIEAAQTL</sequence>
<gene>
    <name evidence="6" type="ORF">IWW39_001595</name>
</gene>
<reference evidence="6" key="1">
    <citation type="submission" date="2022-07" db="EMBL/GenBank/DDBJ databases">
        <title>Phylogenomic reconstructions and comparative analyses of Kickxellomycotina fungi.</title>
        <authorList>
            <person name="Reynolds N.K."/>
            <person name="Stajich J.E."/>
            <person name="Barry K."/>
            <person name="Grigoriev I.V."/>
            <person name="Crous P."/>
            <person name="Smith M.E."/>
        </authorList>
    </citation>
    <scope>NUCLEOTIDE SEQUENCE</scope>
    <source>
        <strain evidence="6">CBS 109367</strain>
    </source>
</reference>
<evidence type="ECO:0000256" key="4">
    <source>
        <dbReference type="ARBA" id="ARBA00023128"/>
    </source>
</evidence>